<proteinExistence type="predicted"/>
<dbReference type="PANTHER" id="PTHR24148">
    <property type="entry name" value="ANKYRIN REPEAT DOMAIN-CONTAINING PROTEIN 39 HOMOLOG-RELATED"/>
    <property type="match status" value="1"/>
</dbReference>
<accession>A0ABR4CPX7</accession>
<protein>
    <recommendedName>
        <fullName evidence="1">Heterokaryon incompatibility domain-containing protein</fullName>
    </recommendedName>
</protein>
<name>A0ABR4CPX7_9HELO</name>
<evidence type="ECO:0000259" key="1">
    <source>
        <dbReference type="Pfam" id="PF06985"/>
    </source>
</evidence>
<dbReference type="Pfam" id="PF06985">
    <property type="entry name" value="HET"/>
    <property type="match status" value="1"/>
</dbReference>
<sequence>MNISGSYPYKPLDPGSSDAIRLLVLQPDADIHAPVKCDLINTTLSDYDDDVVEHYSALSYVWGDPIEVKEISVDGTSFHVTANLDSALRHMRDASRSRKVWADAICINQTDNEEKSNQVQQMRAVYNTARHTIIYLGDATEESNFLLEYVRRSLKSVAVNIRGFSDEETKRLSDWSAILSRPWFTRVWIFQELVFSNDPWIQCGEVRARWDKVREVMQRVQEHLPAFVKGTNLFHSMDKRRAEIRDGAKFRRKLSRAETASSLYDLLDSRRGMGVTDSRDMLFAHMGMMSAHMEIIKEFDPAVGHLLDIDYGKSHSQVFRDLARYLLRNQAQSPMELVHTNFQPSEPMCLLSHIETCTSSQGHDTRLPSWVPDWSSRRPLHRRLRLTAPELYTFCESWHITAGLEARFLNQGLFNFWPEKCIFACLGYHVGTILHISPEVRSVNDFNDELLPKTSEKVQQEGWQALAVLWQEICFNRSSTKAGDILHERYDQIIAKVPDLFVPDRPPGALPMSELGNKVSRPPKDTLVEQFQNRMNGLDQLKETRHKSLLGKIPKITITTETLDHLDADDDDDSGNSDDNVCHGRRLAILDNGKLCLVPNSASIDDLVCCFLGDLRVQYTLRRKTDGVGSTDSIDLEIRRELGSDAPVIHCQFVGESLLDGWRQWSTMRAFHELLMDKDVDTESNFDYWRKGSPEMTIGQVFALH</sequence>
<keyword evidence="3" id="KW-1185">Reference proteome</keyword>
<dbReference type="EMBL" id="JAZHXI010000005">
    <property type="protein sequence ID" value="KAL2071847.1"/>
    <property type="molecule type" value="Genomic_DNA"/>
</dbReference>
<dbReference type="PANTHER" id="PTHR24148:SF73">
    <property type="entry name" value="HET DOMAIN PROTEIN (AFU_ORTHOLOGUE AFUA_8G01020)"/>
    <property type="match status" value="1"/>
</dbReference>
<dbReference type="Proteomes" id="UP001595075">
    <property type="component" value="Unassembled WGS sequence"/>
</dbReference>
<evidence type="ECO:0000313" key="3">
    <source>
        <dbReference type="Proteomes" id="UP001595075"/>
    </source>
</evidence>
<dbReference type="InterPro" id="IPR010730">
    <property type="entry name" value="HET"/>
</dbReference>
<comment type="caution">
    <text evidence="2">The sequence shown here is derived from an EMBL/GenBank/DDBJ whole genome shotgun (WGS) entry which is preliminary data.</text>
</comment>
<reference evidence="2 3" key="1">
    <citation type="journal article" date="2024" name="Commun. Biol.">
        <title>Comparative genomic analysis of thermophilic fungi reveals convergent evolutionary adaptations and gene losses.</title>
        <authorList>
            <person name="Steindorff A.S."/>
            <person name="Aguilar-Pontes M.V."/>
            <person name="Robinson A.J."/>
            <person name="Andreopoulos B."/>
            <person name="LaButti K."/>
            <person name="Kuo A."/>
            <person name="Mondo S."/>
            <person name="Riley R."/>
            <person name="Otillar R."/>
            <person name="Haridas S."/>
            <person name="Lipzen A."/>
            <person name="Grimwood J."/>
            <person name="Schmutz J."/>
            <person name="Clum A."/>
            <person name="Reid I.D."/>
            <person name="Moisan M.C."/>
            <person name="Butler G."/>
            <person name="Nguyen T.T.M."/>
            <person name="Dewar K."/>
            <person name="Conant G."/>
            <person name="Drula E."/>
            <person name="Henrissat B."/>
            <person name="Hansel C."/>
            <person name="Singer S."/>
            <person name="Hutchinson M.I."/>
            <person name="de Vries R.P."/>
            <person name="Natvig D.O."/>
            <person name="Powell A.J."/>
            <person name="Tsang A."/>
            <person name="Grigoriev I.V."/>
        </authorList>
    </citation>
    <scope>NUCLEOTIDE SEQUENCE [LARGE SCALE GENOMIC DNA]</scope>
    <source>
        <strain evidence="2 3">CBS 494.80</strain>
    </source>
</reference>
<feature type="domain" description="Heterokaryon incompatibility" evidence="1">
    <location>
        <begin position="55"/>
        <end position="192"/>
    </location>
</feature>
<gene>
    <name evidence="2" type="ORF">VTL71DRAFT_13082</name>
</gene>
<dbReference type="InterPro" id="IPR052895">
    <property type="entry name" value="HetReg/Transcr_Mod"/>
</dbReference>
<organism evidence="2 3">
    <name type="scientific">Oculimacula yallundae</name>
    <dbReference type="NCBI Taxonomy" id="86028"/>
    <lineage>
        <taxon>Eukaryota</taxon>
        <taxon>Fungi</taxon>
        <taxon>Dikarya</taxon>
        <taxon>Ascomycota</taxon>
        <taxon>Pezizomycotina</taxon>
        <taxon>Leotiomycetes</taxon>
        <taxon>Helotiales</taxon>
        <taxon>Ploettnerulaceae</taxon>
        <taxon>Oculimacula</taxon>
    </lineage>
</organism>
<evidence type="ECO:0000313" key="2">
    <source>
        <dbReference type="EMBL" id="KAL2071847.1"/>
    </source>
</evidence>